<dbReference type="PATRIC" id="fig|1263870.3.peg.5984"/>
<evidence type="ECO:0000256" key="1">
    <source>
        <dbReference type="SAM" id="MobiDB-lite"/>
    </source>
</evidence>
<organism evidence="2 3">
    <name type="scientific">Rhodopirellula sallentina SM41</name>
    <dbReference type="NCBI Taxonomy" id="1263870"/>
    <lineage>
        <taxon>Bacteria</taxon>
        <taxon>Pseudomonadati</taxon>
        <taxon>Planctomycetota</taxon>
        <taxon>Planctomycetia</taxon>
        <taxon>Pirellulales</taxon>
        <taxon>Pirellulaceae</taxon>
        <taxon>Rhodopirellula</taxon>
    </lineage>
</organism>
<dbReference type="AlphaFoldDB" id="M5TUQ2"/>
<sequence>MSGLSRRDVVLGCDQGRRRADDGDYAGVRSKTPEHLRGSGVV</sequence>
<protein>
    <submittedName>
        <fullName evidence="2">Uncharacterized protein</fullName>
    </submittedName>
</protein>
<evidence type="ECO:0000313" key="2">
    <source>
        <dbReference type="EMBL" id="EMI52922.1"/>
    </source>
</evidence>
<reference evidence="2 3" key="1">
    <citation type="journal article" date="2013" name="Mar. Genomics">
        <title>Expression of sulfatases in Rhodopirellula baltica and the diversity of sulfatases in the genus Rhodopirellula.</title>
        <authorList>
            <person name="Wegner C.E."/>
            <person name="Richter-Heitmann T."/>
            <person name="Klindworth A."/>
            <person name="Klockow C."/>
            <person name="Richter M."/>
            <person name="Achstetter T."/>
            <person name="Glockner F.O."/>
            <person name="Harder J."/>
        </authorList>
    </citation>
    <scope>NUCLEOTIDE SEQUENCE [LARGE SCALE GENOMIC DNA]</scope>
    <source>
        <strain evidence="2 3">SM41</strain>
    </source>
</reference>
<comment type="caution">
    <text evidence="2">The sequence shown here is derived from an EMBL/GenBank/DDBJ whole genome shotgun (WGS) entry which is preliminary data.</text>
</comment>
<dbReference type="EMBL" id="ANOH01000399">
    <property type="protein sequence ID" value="EMI52922.1"/>
    <property type="molecule type" value="Genomic_DNA"/>
</dbReference>
<feature type="region of interest" description="Disordered" evidence="1">
    <location>
        <begin position="15"/>
        <end position="42"/>
    </location>
</feature>
<dbReference type="Proteomes" id="UP000011885">
    <property type="component" value="Unassembled WGS sequence"/>
</dbReference>
<name>M5TUQ2_9BACT</name>
<proteinExistence type="predicted"/>
<gene>
    <name evidence="2" type="ORF">RSSM_05649</name>
</gene>
<accession>M5TUQ2</accession>
<feature type="compositionally biased region" description="Basic and acidic residues" evidence="1">
    <location>
        <begin position="31"/>
        <end position="42"/>
    </location>
</feature>
<keyword evidence="3" id="KW-1185">Reference proteome</keyword>
<evidence type="ECO:0000313" key="3">
    <source>
        <dbReference type="Proteomes" id="UP000011885"/>
    </source>
</evidence>